<proteinExistence type="predicted"/>
<organism evidence="1 2">
    <name type="scientific">Diplodia intermedia</name>
    <dbReference type="NCBI Taxonomy" id="856260"/>
    <lineage>
        <taxon>Eukaryota</taxon>
        <taxon>Fungi</taxon>
        <taxon>Dikarya</taxon>
        <taxon>Ascomycota</taxon>
        <taxon>Pezizomycotina</taxon>
        <taxon>Dothideomycetes</taxon>
        <taxon>Dothideomycetes incertae sedis</taxon>
        <taxon>Botryosphaeriales</taxon>
        <taxon>Botryosphaeriaceae</taxon>
        <taxon>Diplodia</taxon>
    </lineage>
</organism>
<sequence length="99" mass="10203">MGDTANGANGANGASHALPALVTSASAFLEHDYDYVIIGGGTAGLNPDISVGVLEAGKNKLDDPLVDTPGLFMQMLGDPEYDWSFKTTPQAISPSILLP</sequence>
<accession>A0ABR3TQI1</accession>
<protein>
    <submittedName>
        <fullName evidence="1">Uncharacterized protein</fullName>
    </submittedName>
</protein>
<reference evidence="1 2" key="1">
    <citation type="journal article" date="2023" name="Plant Dis.">
        <title>First Report of Diplodia intermedia Causing Canker and Dieback Diseases on Apple Trees in Canada.</title>
        <authorList>
            <person name="Ellouze W."/>
            <person name="Ilyukhin E."/>
            <person name="Sulman M."/>
            <person name="Ali S."/>
        </authorList>
    </citation>
    <scope>NUCLEOTIDE SEQUENCE [LARGE SCALE GENOMIC DNA]</scope>
    <source>
        <strain evidence="1 2">M45-28</strain>
    </source>
</reference>
<dbReference type="EMBL" id="JAKEKT020000033">
    <property type="protein sequence ID" value="KAL1642352.1"/>
    <property type="molecule type" value="Genomic_DNA"/>
</dbReference>
<dbReference type="Gene3D" id="3.50.50.60">
    <property type="entry name" value="FAD/NAD(P)-binding domain"/>
    <property type="match status" value="1"/>
</dbReference>
<gene>
    <name evidence="1" type="ORF">SLS58_005426</name>
</gene>
<evidence type="ECO:0000313" key="2">
    <source>
        <dbReference type="Proteomes" id="UP001521184"/>
    </source>
</evidence>
<name>A0ABR3TQI1_9PEZI</name>
<keyword evidence="2" id="KW-1185">Reference proteome</keyword>
<evidence type="ECO:0000313" key="1">
    <source>
        <dbReference type="EMBL" id="KAL1642352.1"/>
    </source>
</evidence>
<dbReference type="Gene3D" id="3.30.560.10">
    <property type="entry name" value="Glucose Oxidase, domain 3"/>
    <property type="match status" value="1"/>
</dbReference>
<comment type="caution">
    <text evidence="1">The sequence shown here is derived from an EMBL/GenBank/DDBJ whole genome shotgun (WGS) entry which is preliminary data.</text>
</comment>
<dbReference type="InterPro" id="IPR036188">
    <property type="entry name" value="FAD/NAD-bd_sf"/>
</dbReference>
<dbReference type="SUPFAM" id="SSF51905">
    <property type="entry name" value="FAD/NAD(P)-binding domain"/>
    <property type="match status" value="1"/>
</dbReference>
<dbReference type="Proteomes" id="UP001521184">
    <property type="component" value="Unassembled WGS sequence"/>
</dbReference>